<feature type="transmembrane region" description="Helical" evidence="1">
    <location>
        <begin position="46"/>
        <end position="65"/>
    </location>
</feature>
<organism evidence="2 3">
    <name type="scientific">Lupinus albus</name>
    <name type="common">White lupine</name>
    <name type="synonym">Lupinus termis</name>
    <dbReference type="NCBI Taxonomy" id="3870"/>
    <lineage>
        <taxon>Eukaryota</taxon>
        <taxon>Viridiplantae</taxon>
        <taxon>Streptophyta</taxon>
        <taxon>Embryophyta</taxon>
        <taxon>Tracheophyta</taxon>
        <taxon>Spermatophyta</taxon>
        <taxon>Magnoliopsida</taxon>
        <taxon>eudicotyledons</taxon>
        <taxon>Gunneridae</taxon>
        <taxon>Pentapetalae</taxon>
        <taxon>rosids</taxon>
        <taxon>fabids</taxon>
        <taxon>Fabales</taxon>
        <taxon>Fabaceae</taxon>
        <taxon>Papilionoideae</taxon>
        <taxon>50 kb inversion clade</taxon>
        <taxon>genistoids sensu lato</taxon>
        <taxon>core genistoids</taxon>
        <taxon>Genisteae</taxon>
        <taxon>Lupinus</taxon>
    </lineage>
</organism>
<evidence type="ECO:0000313" key="3">
    <source>
        <dbReference type="Proteomes" id="UP000447434"/>
    </source>
</evidence>
<keyword evidence="3" id="KW-1185">Reference proteome</keyword>
<keyword evidence="1" id="KW-0472">Membrane</keyword>
<gene>
    <name evidence="2" type="ORF">Lalb_Chr10g0094211</name>
</gene>
<dbReference type="EMBL" id="WOCE01000010">
    <property type="protein sequence ID" value="KAE9605150.1"/>
    <property type="molecule type" value="Genomic_DNA"/>
</dbReference>
<proteinExistence type="predicted"/>
<keyword evidence="1" id="KW-0812">Transmembrane</keyword>
<sequence>MVLITLLSLSLNLLTPLRPSPLHLLSFNLTFTFTQSLFVSPFSNNFTHFTLVFLFSLFSLCFPYSNISK</sequence>
<reference evidence="3" key="1">
    <citation type="journal article" date="2020" name="Nat. Commun.">
        <title>Genome sequence of the cluster root forming white lupin.</title>
        <authorList>
            <person name="Hufnagel B."/>
            <person name="Marques A."/>
            <person name="Soriano A."/>
            <person name="Marques L."/>
            <person name="Divol F."/>
            <person name="Doumas P."/>
            <person name="Sallet E."/>
            <person name="Mancinotti D."/>
            <person name="Carrere S."/>
            <person name="Marande W."/>
            <person name="Arribat S."/>
            <person name="Keller J."/>
            <person name="Huneau C."/>
            <person name="Blein T."/>
            <person name="Aime D."/>
            <person name="Laguerre M."/>
            <person name="Taylor J."/>
            <person name="Schubert V."/>
            <person name="Nelson M."/>
            <person name="Geu-Flores F."/>
            <person name="Crespi M."/>
            <person name="Gallardo-Guerrero K."/>
            <person name="Delaux P.-M."/>
            <person name="Salse J."/>
            <person name="Berges H."/>
            <person name="Guyot R."/>
            <person name="Gouzy J."/>
            <person name="Peret B."/>
        </authorList>
    </citation>
    <scope>NUCLEOTIDE SEQUENCE [LARGE SCALE GENOMIC DNA]</scope>
    <source>
        <strain evidence="3">cv. Amiga</strain>
    </source>
</reference>
<dbReference type="Proteomes" id="UP000447434">
    <property type="component" value="Chromosome 10"/>
</dbReference>
<evidence type="ECO:0000313" key="2">
    <source>
        <dbReference type="EMBL" id="KAE9605150.1"/>
    </source>
</evidence>
<comment type="caution">
    <text evidence="2">The sequence shown here is derived from an EMBL/GenBank/DDBJ whole genome shotgun (WGS) entry which is preliminary data.</text>
</comment>
<dbReference type="AlphaFoldDB" id="A0A6A4PUJ5"/>
<keyword evidence="1" id="KW-1133">Transmembrane helix</keyword>
<accession>A0A6A4PUJ5</accession>
<protein>
    <submittedName>
        <fullName evidence="2">Uncharacterized protein</fullName>
    </submittedName>
</protein>
<name>A0A6A4PUJ5_LUPAL</name>
<evidence type="ECO:0000256" key="1">
    <source>
        <dbReference type="SAM" id="Phobius"/>
    </source>
</evidence>